<dbReference type="RefSeq" id="WP_132517510.1">
    <property type="nucleotide sequence ID" value="NZ_SMKP01000208.1"/>
</dbReference>
<reference evidence="4 5" key="1">
    <citation type="submission" date="2019-03" db="EMBL/GenBank/DDBJ databases">
        <title>Draft genome sequences of novel Actinobacteria.</title>
        <authorList>
            <person name="Sahin N."/>
            <person name="Ay H."/>
            <person name="Saygin H."/>
        </authorList>
    </citation>
    <scope>NUCLEOTIDE SEQUENCE [LARGE SCALE GENOMIC DNA]</scope>
    <source>
        <strain evidence="4 5">KC712</strain>
    </source>
</reference>
<gene>
    <name evidence="4" type="ORF">E1294_44300</name>
</gene>
<dbReference type="InterPro" id="IPR011990">
    <property type="entry name" value="TPR-like_helical_dom_sf"/>
</dbReference>
<keyword evidence="5" id="KW-1185">Reference proteome</keyword>
<feature type="domain" description="Orc1-like AAA ATPase" evidence="3">
    <location>
        <begin position="4"/>
        <end position="201"/>
    </location>
</feature>
<dbReference type="PANTHER" id="PTHR16305">
    <property type="entry name" value="TESTICULAR SOLUBLE ADENYLYL CYCLASE"/>
    <property type="match status" value="1"/>
</dbReference>
<dbReference type="AlphaFoldDB" id="A0A4R4W7E2"/>
<dbReference type="EMBL" id="SMKP01000208">
    <property type="protein sequence ID" value="TDD12003.1"/>
    <property type="molecule type" value="Genomic_DNA"/>
</dbReference>
<dbReference type="Pfam" id="PF13191">
    <property type="entry name" value="AAA_16"/>
    <property type="match status" value="1"/>
</dbReference>
<dbReference type="SUPFAM" id="SSF48452">
    <property type="entry name" value="TPR-like"/>
    <property type="match status" value="1"/>
</dbReference>
<sequence>MPALIGRDLSVAIVRGAFERARGGNGGLVLVAGEAGIGKSALVADAADAARRTGALVAGGASWDRDGAPGYWPWTQVVRALRRKAAPAEWTAATRVAGPALFALLGEPETGTLGPSGTVGPGGPTGEPDGWPADPDVSSWAASSWGGAAFSLHEAVTTVLTTQAQHRPVAVVLEDLHRADDASLRLLRFMAQHIRLERLLILGTYRDTETGPAEPLLSSLAAKAQVITLTGLDRTGVAELVTRVTGRAPEPEVAAELHRRTGGNPFYVQQLAHLPQYGGAIPSGVRAAVTERLSLLPPGVQEVLAAAAVLGHEFGARLLATTTGVRAERVERLLAHAVAARLIVPAGGDRFAFAHDLVGEVVYASLPEEDRWRRHAAVAAAHGPAGSPVHVELSPAEMARHVELAGPALDAGEVMAWLVRAARDAAARMATEEAVRHARRALELIPAQDPRTRALGLLDLGTILHHHGDATAGYEAFEEAAEVARRLGDDELLARAALVLRRLEHPTRKPPLEVSLIREAHRKLAPAGTATGLDHAVRELSIRTAALARGRRDDEALGLSLLAAHDAMLGPGTARDRLAIVGELAVLARRTGDRELDLHAARLRTWALLEQGDPRYLGAHRTFVAAAERAGLPRFRFDARWDQATVATLTGRFDLAAQYVDQALAADRPPHVDAASVCRHLRWALELRRGRLEAAEALLAGLDEGLHPYPHLVRAATVLRRGDIAAARRHLHDDAGAEGHGWYAPLRLRLQAEVAAAVRDPAECARALAVIGPFAGEWAVPGMATVEGPMAHWAALLHAALERWDEAIDGFTAAWHAADRLQARPWSIEARLRLADALLVRGHDGDAAAARAHLDHLERESAALGTVGPGEQARRLRSQSTGPSRVFRFDGTVWTLTYAGRTVRVPDAKGLHDLRVLLRRPGVEVPALRLAGVPAPGEGAKAGYRDRLTRLGEEIARALRLGDDEQAARLDQERLRLVEEIQVATERAGDAAERARKTVSNRIRAALARLDRSHPDLAHHLRASISTGRTCRYQPVSDATWQA</sequence>
<evidence type="ECO:0000256" key="2">
    <source>
        <dbReference type="ARBA" id="ARBA00022840"/>
    </source>
</evidence>
<protein>
    <submittedName>
        <fullName evidence="4">ATPase</fullName>
    </submittedName>
</protein>
<evidence type="ECO:0000313" key="5">
    <source>
        <dbReference type="Proteomes" id="UP000294543"/>
    </source>
</evidence>
<accession>A0A4R4W7E2</accession>
<proteinExistence type="predicted"/>
<keyword evidence="2" id="KW-0067">ATP-binding</keyword>
<dbReference type="GO" id="GO:0004016">
    <property type="term" value="F:adenylate cyclase activity"/>
    <property type="evidence" value="ECO:0007669"/>
    <property type="project" value="TreeGrafter"/>
</dbReference>
<dbReference type="OrthoDB" id="134712at2"/>
<dbReference type="GO" id="GO:0005524">
    <property type="term" value="F:ATP binding"/>
    <property type="evidence" value="ECO:0007669"/>
    <property type="project" value="UniProtKB-KW"/>
</dbReference>
<dbReference type="Gene3D" id="1.25.40.10">
    <property type="entry name" value="Tetratricopeptide repeat domain"/>
    <property type="match status" value="1"/>
</dbReference>
<keyword evidence="1" id="KW-0547">Nucleotide-binding</keyword>
<evidence type="ECO:0000256" key="1">
    <source>
        <dbReference type="ARBA" id="ARBA00022741"/>
    </source>
</evidence>
<dbReference type="InterPro" id="IPR041664">
    <property type="entry name" value="AAA_16"/>
</dbReference>
<name>A0A4R4W7E2_9ACTN</name>
<dbReference type="PANTHER" id="PTHR16305:SF35">
    <property type="entry name" value="TRANSCRIPTIONAL ACTIVATOR DOMAIN"/>
    <property type="match status" value="1"/>
</dbReference>
<evidence type="ECO:0000313" key="4">
    <source>
        <dbReference type="EMBL" id="TDD12003.1"/>
    </source>
</evidence>
<comment type="caution">
    <text evidence="4">The sequence shown here is derived from an EMBL/GenBank/DDBJ whole genome shotgun (WGS) entry which is preliminary data.</text>
</comment>
<evidence type="ECO:0000259" key="3">
    <source>
        <dbReference type="Pfam" id="PF13191"/>
    </source>
</evidence>
<dbReference type="InterPro" id="IPR027417">
    <property type="entry name" value="P-loop_NTPase"/>
</dbReference>
<dbReference type="SUPFAM" id="SSF52540">
    <property type="entry name" value="P-loop containing nucleoside triphosphate hydrolases"/>
    <property type="match status" value="1"/>
</dbReference>
<organism evidence="4 5">
    <name type="scientific">Nonomuraea diastatica</name>
    <dbReference type="NCBI Taxonomy" id="1848329"/>
    <lineage>
        <taxon>Bacteria</taxon>
        <taxon>Bacillati</taxon>
        <taxon>Actinomycetota</taxon>
        <taxon>Actinomycetes</taxon>
        <taxon>Streptosporangiales</taxon>
        <taxon>Streptosporangiaceae</taxon>
        <taxon>Nonomuraea</taxon>
    </lineage>
</organism>
<dbReference type="GO" id="GO:0005737">
    <property type="term" value="C:cytoplasm"/>
    <property type="evidence" value="ECO:0007669"/>
    <property type="project" value="TreeGrafter"/>
</dbReference>
<dbReference type="Proteomes" id="UP000294543">
    <property type="component" value="Unassembled WGS sequence"/>
</dbReference>